<evidence type="ECO:0000256" key="1">
    <source>
        <dbReference type="SAM" id="MobiDB-lite"/>
    </source>
</evidence>
<feature type="region of interest" description="Disordered" evidence="1">
    <location>
        <begin position="220"/>
        <end position="245"/>
    </location>
</feature>
<feature type="compositionally biased region" description="Basic residues" evidence="1">
    <location>
        <begin position="230"/>
        <end position="239"/>
    </location>
</feature>
<feature type="compositionally biased region" description="Basic and acidic residues" evidence="1">
    <location>
        <begin position="531"/>
        <end position="540"/>
    </location>
</feature>
<organism evidence="2 3">
    <name type="scientific">Pyrenophora tritici-repentis</name>
    <dbReference type="NCBI Taxonomy" id="45151"/>
    <lineage>
        <taxon>Eukaryota</taxon>
        <taxon>Fungi</taxon>
        <taxon>Dikarya</taxon>
        <taxon>Ascomycota</taxon>
        <taxon>Pezizomycotina</taxon>
        <taxon>Dothideomycetes</taxon>
        <taxon>Pleosporomycetidae</taxon>
        <taxon>Pleosporales</taxon>
        <taxon>Pleosporineae</taxon>
        <taxon>Pleosporaceae</taxon>
        <taxon>Pyrenophora</taxon>
    </lineage>
</organism>
<comment type="caution">
    <text evidence="2">The sequence shown here is derived from an EMBL/GenBank/DDBJ whole genome shotgun (WGS) entry which is preliminary data.</text>
</comment>
<keyword evidence="3" id="KW-1185">Reference proteome</keyword>
<feature type="compositionally biased region" description="Basic residues" evidence="1">
    <location>
        <begin position="75"/>
        <end position="84"/>
    </location>
</feature>
<reference evidence="3" key="1">
    <citation type="journal article" date="2022" name="Microb. Genom.">
        <title>A global pangenome for the wheat fungal pathogen Pyrenophora tritici-repentis and prediction of effector protein structural homology.</title>
        <authorList>
            <person name="Moolhuijzen P.M."/>
            <person name="See P.T."/>
            <person name="Shi G."/>
            <person name="Powell H.R."/>
            <person name="Cockram J."/>
            <person name="Jorgensen L.N."/>
            <person name="Benslimane H."/>
            <person name="Strelkov S.E."/>
            <person name="Turner J."/>
            <person name="Liu Z."/>
            <person name="Moffat C.S."/>
        </authorList>
    </citation>
    <scope>NUCLEOTIDE SEQUENCE [LARGE SCALE GENOMIC DNA]</scope>
</reference>
<dbReference type="Proteomes" id="UP000249757">
    <property type="component" value="Unassembled WGS sequence"/>
</dbReference>
<evidence type="ECO:0000313" key="3">
    <source>
        <dbReference type="Proteomes" id="UP000249757"/>
    </source>
</evidence>
<dbReference type="AlphaFoldDB" id="A0A5M9L0I2"/>
<feature type="region of interest" description="Disordered" evidence="1">
    <location>
        <begin position="340"/>
        <end position="412"/>
    </location>
</feature>
<name>A0A5M9L0I2_9PLEO</name>
<feature type="region of interest" description="Disordered" evidence="1">
    <location>
        <begin position="517"/>
        <end position="543"/>
    </location>
</feature>
<evidence type="ECO:0000313" key="2">
    <source>
        <dbReference type="EMBL" id="KAI1515696.1"/>
    </source>
</evidence>
<gene>
    <name evidence="2" type="ORF">Ptr86124_005697</name>
</gene>
<dbReference type="EMBL" id="NRDI02000006">
    <property type="protein sequence ID" value="KAI1515696.1"/>
    <property type="molecule type" value="Genomic_DNA"/>
</dbReference>
<feature type="region of interest" description="Disordered" evidence="1">
    <location>
        <begin position="424"/>
        <end position="488"/>
    </location>
</feature>
<accession>A0A5M9L0I2</accession>
<sequence>MTESWQLVAFAEVGTIDVAVTSFHLAVNNRNRPTLHHAVLLLPPAFCDRYINLVSMDIQKWLDETVQPDAPPGSSKRKVSRKRSRSDSSLIDPHPPSPCPQQVDSDGGTNEALHATLSNCSTDSRYARKPRRKTRPEHYEPGAHAPPLQKGKSKKTRRKKSKALPGMVQNFQANNFSGDRLTLKPRELGLFNKGRTSTAVKGRGLPDLVFSEMKFLQQEKVQSEANHRPGVAKKKRKKDHAQTKEEEISAFFNSIRPELTGRDGNTRPVHAAVFNDKRRTRNQHSVINTTIPTVELTNKGSYLGFGSRGPRHGSTSYVSWSDSNHVPSTTPARLPVEADTFHGQRDSELQRRYRPMKSAEKDQFKRPAPPTARMESKDHAAGRFRVSSLVSSHNRTSRSHSYPQHSSSPRRLNLVDRSARFESSDIACSPSSMPPSMPHASVDVRPARPGKSPRNARQEVTANADEHLPTDNQNHGPSDYENDDGELQTSSDLERVLQQCDKIFHGRRQAATLHRRHTEQIKQSHSRHSARRQDMRDSHVPNRRVHTVRFADPPYQEPTLPNFTGPSIYE</sequence>
<feature type="region of interest" description="Disordered" evidence="1">
    <location>
        <begin position="65"/>
        <end position="165"/>
    </location>
</feature>
<dbReference type="OrthoDB" id="2537141at2759"/>
<protein>
    <submittedName>
        <fullName evidence="2">Uncharacterized protein</fullName>
    </submittedName>
</protein>
<feature type="compositionally biased region" description="Basic residues" evidence="1">
    <location>
        <begin position="151"/>
        <end position="162"/>
    </location>
</feature>
<proteinExistence type="predicted"/>
<feature type="compositionally biased region" description="Basic and acidic residues" evidence="1">
    <location>
        <begin position="340"/>
        <end position="365"/>
    </location>
</feature>
<feature type="compositionally biased region" description="Low complexity" evidence="1">
    <location>
        <begin position="399"/>
        <end position="411"/>
    </location>
</feature>